<organism evidence="3 4">
    <name type="scientific">Qipengyuania pelagi</name>
    <dbReference type="NCBI Taxonomy" id="994320"/>
    <lineage>
        <taxon>Bacteria</taxon>
        <taxon>Pseudomonadati</taxon>
        <taxon>Pseudomonadota</taxon>
        <taxon>Alphaproteobacteria</taxon>
        <taxon>Sphingomonadales</taxon>
        <taxon>Erythrobacteraceae</taxon>
        <taxon>Qipengyuania</taxon>
    </lineage>
</organism>
<protein>
    <recommendedName>
        <fullName evidence="2">Anti-sigma factor NepR domain-containing protein</fullName>
    </recommendedName>
</protein>
<evidence type="ECO:0000259" key="2">
    <source>
        <dbReference type="Pfam" id="PF18557"/>
    </source>
</evidence>
<proteinExistence type="predicted"/>
<keyword evidence="4" id="KW-1185">Reference proteome</keyword>
<dbReference type="AlphaFoldDB" id="A0A844Y645"/>
<reference evidence="3 4" key="1">
    <citation type="submission" date="2019-12" db="EMBL/GenBank/DDBJ databases">
        <title>Genomic-based taxomic classification of the family Erythrobacteraceae.</title>
        <authorList>
            <person name="Xu L."/>
        </authorList>
    </citation>
    <scope>NUCLEOTIDE SEQUENCE [LARGE SCALE GENOMIC DNA]</scope>
    <source>
        <strain evidence="3 4">JCM 17468</strain>
    </source>
</reference>
<feature type="domain" description="Anti-sigma factor NepR" evidence="2">
    <location>
        <begin position="29"/>
        <end position="62"/>
    </location>
</feature>
<dbReference type="RefSeq" id="WP_160659496.1">
    <property type="nucleotide sequence ID" value="NZ_BAABDV010000001.1"/>
</dbReference>
<sequence>MKSEQDKDAGRLPAAGAAPVEKSKARTERPEWATGLRQLYDSVVDEDIPDQFKDLLSQLDTKS</sequence>
<name>A0A844Y645_9SPHN</name>
<accession>A0A844Y645</accession>
<dbReference type="Proteomes" id="UP000430272">
    <property type="component" value="Unassembled WGS sequence"/>
</dbReference>
<evidence type="ECO:0000256" key="1">
    <source>
        <dbReference type="SAM" id="MobiDB-lite"/>
    </source>
</evidence>
<comment type="caution">
    <text evidence="3">The sequence shown here is derived from an EMBL/GenBank/DDBJ whole genome shotgun (WGS) entry which is preliminary data.</text>
</comment>
<dbReference type="Pfam" id="PF18557">
    <property type="entry name" value="NepR"/>
    <property type="match status" value="1"/>
</dbReference>
<evidence type="ECO:0000313" key="4">
    <source>
        <dbReference type="Proteomes" id="UP000430272"/>
    </source>
</evidence>
<evidence type="ECO:0000313" key="3">
    <source>
        <dbReference type="EMBL" id="MXO52518.1"/>
    </source>
</evidence>
<dbReference type="EMBL" id="WTYD01000001">
    <property type="protein sequence ID" value="MXO52518.1"/>
    <property type="molecule type" value="Genomic_DNA"/>
</dbReference>
<feature type="region of interest" description="Disordered" evidence="1">
    <location>
        <begin position="1"/>
        <end position="31"/>
    </location>
</feature>
<feature type="compositionally biased region" description="Basic and acidic residues" evidence="1">
    <location>
        <begin position="21"/>
        <end position="31"/>
    </location>
</feature>
<feature type="compositionally biased region" description="Basic and acidic residues" evidence="1">
    <location>
        <begin position="1"/>
        <end position="10"/>
    </location>
</feature>
<dbReference type="InterPro" id="IPR041649">
    <property type="entry name" value="NepR"/>
</dbReference>
<dbReference type="OrthoDB" id="7510396at2"/>
<gene>
    <name evidence="3" type="ORF">GRI47_00665</name>
</gene>